<dbReference type="GO" id="GO:0000938">
    <property type="term" value="C:GARP complex"/>
    <property type="evidence" value="ECO:0007669"/>
    <property type="project" value="InterPro"/>
</dbReference>
<evidence type="ECO:0000313" key="1">
    <source>
        <dbReference type="EMBL" id="TYG89740.1"/>
    </source>
</evidence>
<dbReference type="EMBL" id="CM017699">
    <property type="protein sequence ID" value="TYG89740.1"/>
    <property type="molecule type" value="Genomic_DNA"/>
</dbReference>
<evidence type="ECO:0000313" key="2">
    <source>
        <dbReference type="Proteomes" id="UP000323506"/>
    </source>
</evidence>
<dbReference type="Proteomes" id="UP000323506">
    <property type="component" value="Chromosome A12"/>
</dbReference>
<protein>
    <submittedName>
        <fullName evidence="1">Uncharacterized protein</fullName>
    </submittedName>
</protein>
<sequence length="204" mass="23144">MALVIDFFFQTKISSYFYSSFKRKSFWVFIKCIEYSLFLDFGCGGFACTGKYREIDVEGGAFQRNAHVSHCAAQRLWERRGFDQLSTIVTILEDCPMFENLFELCQIYAGGTIDRVDMSEVQETKFDAEMAAMTCVPWGTLESAGDQSGYVNGINMILSSSIRVLGSILSPIYFQFFLDKLASSVGPRFYMNIFKCKQISETVA</sequence>
<gene>
    <name evidence="1" type="ORF">ES288_A12G124600v1</name>
</gene>
<dbReference type="GO" id="GO:0005829">
    <property type="term" value="C:cytosol"/>
    <property type="evidence" value="ECO:0007669"/>
    <property type="project" value="GOC"/>
</dbReference>
<accession>A0A5D2E8Y4</accession>
<dbReference type="PANTHER" id="PTHR12820">
    <property type="entry name" value="VACUOLAR SORTING PROTEIN 53"/>
    <property type="match status" value="1"/>
</dbReference>
<dbReference type="GO" id="GO:0042147">
    <property type="term" value="P:retrograde transport, endosome to Golgi"/>
    <property type="evidence" value="ECO:0007669"/>
    <property type="project" value="InterPro"/>
</dbReference>
<keyword evidence="2" id="KW-1185">Reference proteome</keyword>
<proteinExistence type="predicted"/>
<name>A0A5D2E8Y4_GOSDA</name>
<dbReference type="AlphaFoldDB" id="A0A5D2E8Y4"/>
<dbReference type="InterPro" id="IPR039766">
    <property type="entry name" value="Vps53"/>
</dbReference>
<organism evidence="1 2">
    <name type="scientific">Gossypium darwinii</name>
    <name type="common">Darwin's cotton</name>
    <name type="synonym">Gossypium barbadense var. darwinii</name>
    <dbReference type="NCBI Taxonomy" id="34276"/>
    <lineage>
        <taxon>Eukaryota</taxon>
        <taxon>Viridiplantae</taxon>
        <taxon>Streptophyta</taxon>
        <taxon>Embryophyta</taxon>
        <taxon>Tracheophyta</taxon>
        <taxon>Spermatophyta</taxon>
        <taxon>Magnoliopsida</taxon>
        <taxon>eudicotyledons</taxon>
        <taxon>Gunneridae</taxon>
        <taxon>Pentapetalae</taxon>
        <taxon>rosids</taxon>
        <taxon>malvids</taxon>
        <taxon>Malvales</taxon>
        <taxon>Malvaceae</taxon>
        <taxon>Malvoideae</taxon>
        <taxon>Gossypium</taxon>
    </lineage>
</organism>
<dbReference type="PANTHER" id="PTHR12820:SF0">
    <property type="entry name" value="VACUOLAR PROTEIN SORTING-ASSOCIATED PROTEIN 53 HOMOLOG"/>
    <property type="match status" value="1"/>
</dbReference>
<reference evidence="1 2" key="1">
    <citation type="submission" date="2019-06" db="EMBL/GenBank/DDBJ databases">
        <title>WGS assembly of Gossypium darwinii.</title>
        <authorList>
            <person name="Chen Z.J."/>
            <person name="Sreedasyam A."/>
            <person name="Ando A."/>
            <person name="Song Q."/>
            <person name="De L."/>
            <person name="Hulse-Kemp A."/>
            <person name="Ding M."/>
            <person name="Ye W."/>
            <person name="Kirkbride R."/>
            <person name="Jenkins J."/>
            <person name="Plott C."/>
            <person name="Lovell J."/>
            <person name="Lin Y.-M."/>
            <person name="Vaughn R."/>
            <person name="Liu B."/>
            <person name="Li W."/>
            <person name="Simpson S."/>
            <person name="Scheffler B."/>
            <person name="Saski C."/>
            <person name="Grover C."/>
            <person name="Hu G."/>
            <person name="Conover J."/>
            <person name="Carlson J."/>
            <person name="Shu S."/>
            <person name="Boston L."/>
            <person name="Williams M."/>
            <person name="Peterson D."/>
            <person name="Mcgee K."/>
            <person name="Jones D."/>
            <person name="Wendel J."/>
            <person name="Stelly D."/>
            <person name="Grimwood J."/>
            <person name="Schmutz J."/>
        </authorList>
    </citation>
    <scope>NUCLEOTIDE SEQUENCE [LARGE SCALE GENOMIC DNA]</scope>
    <source>
        <strain evidence="1">1808015.09</strain>
    </source>
</reference>